<sequence length="186" mass="21381">MLLSLHLSTLRYRHRNLWLIVRSSRNILHFPHNEKTIDNSTKDNVFAVQEITLGARNEELTAVGVLAAVRHRQQTRRVVLQSEVLIWERSTAVDTQHPGAVAVDKIAALYHKVLDHSVKNGTFEAQRHAILPVFPGAKLPEVLRRFRADILEQLKDHATYLRVLHAVADIHILIHCMTDNEMYKKI</sequence>
<protein>
    <submittedName>
        <fullName evidence="1">Uncharacterized protein</fullName>
    </submittedName>
</protein>
<comment type="caution">
    <text evidence="1">The sequence shown here is derived from an EMBL/GenBank/DDBJ whole genome shotgun (WGS) entry which is preliminary data.</text>
</comment>
<dbReference type="EMBL" id="QBLH01003108">
    <property type="protein sequence ID" value="TGZ45636.1"/>
    <property type="molecule type" value="Genomic_DNA"/>
</dbReference>
<proteinExistence type="predicted"/>
<evidence type="ECO:0000313" key="2">
    <source>
        <dbReference type="Proteomes" id="UP000310200"/>
    </source>
</evidence>
<reference evidence="1 2" key="1">
    <citation type="journal article" date="2019" name="Philos. Trans. R. Soc. Lond., B, Biol. Sci.">
        <title>Ant behaviour and brain gene expression of defending hosts depend on the ecological success of the intruding social parasite.</title>
        <authorList>
            <person name="Kaur R."/>
            <person name="Stoldt M."/>
            <person name="Jongepier E."/>
            <person name="Feldmeyer B."/>
            <person name="Menzel F."/>
            <person name="Bornberg-Bauer E."/>
            <person name="Foitzik S."/>
        </authorList>
    </citation>
    <scope>NUCLEOTIDE SEQUENCE [LARGE SCALE GENOMIC DNA]</scope>
    <source>
        <tissue evidence="1">Whole body</tissue>
    </source>
</reference>
<name>A0A4S2KA15_9HYME</name>
<dbReference type="Proteomes" id="UP000310200">
    <property type="component" value="Unassembled WGS sequence"/>
</dbReference>
<gene>
    <name evidence="1" type="ORF">DBV15_04718</name>
</gene>
<keyword evidence="2" id="KW-1185">Reference proteome</keyword>
<evidence type="ECO:0000313" key="1">
    <source>
        <dbReference type="EMBL" id="TGZ45636.1"/>
    </source>
</evidence>
<dbReference type="AlphaFoldDB" id="A0A4S2KA15"/>
<accession>A0A4S2KA15</accession>
<organism evidence="1 2">
    <name type="scientific">Temnothorax longispinosus</name>
    <dbReference type="NCBI Taxonomy" id="300112"/>
    <lineage>
        <taxon>Eukaryota</taxon>
        <taxon>Metazoa</taxon>
        <taxon>Ecdysozoa</taxon>
        <taxon>Arthropoda</taxon>
        <taxon>Hexapoda</taxon>
        <taxon>Insecta</taxon>
        <taxon>Pterygota</taxon>
        <taxon>Neoptera</taxon>
        <taxon>Endopterygota</taxon>
        <taxon>Hymenoptera</taxon>
        <taxon>Apocrita</taxon>
        <taxon>Aculeata</taxon>
        <taxon>Formicoidea</taxon>
        <taxon>Formicidae</taxon>
        <taxon>Myrmicinae</taxon>
        <taxon>Temnothorax</taxon>
    </lineage>
</organism>